<dbReference type="SUPFAM" id="SSF49464">
    <property type="entry name" value="Carboxypeptidase regulatory domain-like"/>
    <property type="match status" value="1"/>
</dbReference>
<feature type="domain" description="TonB-dependent receptor-like beta-barrel" evidence="10">
    <location>
        <begin position="387"/>
        <end position="826"/>
    </location>
</feature>
<dbReference type="Gene3D" id="2.40.170.20">
    <property type="entry name" value="TonB-dependent receptor, beta-barrel domain"/>
    <property type="match status" value="1"/>
</dbReference>
<dbReference type="InterPro" id="IPR039426">
    <property type="entry name" value="TonB-dep_rcpt-like"/>
</dbReference>
<evidence type="ECO:0000256" key="2">
    <source>
        <dbReference type="ARBA" id="ARBA00022448"/>
    </source>
</evidence>
<keyword evidence="5 9" id="KW-0798">TonB box</keyword>
<dbReference type="PROSITE" id="PS52016">
    <property type="entry name" value="TONB_DEPENDENT_REC_3"/>
    <property type="match status" value="1"/>
</dbReference>
<keyword evidence="6 8" id="KW-0472">Membrane</keyword>
<keyword evidence="12" id="KW-0675">Receptor</keyword>
<dbReference type="InterPro" id="IPR012910">
    <property type="entry name" value="Plug_dom"/>
</dbReference>
<accession>A0ABP9A1T9</accession>
<gene>
    <name evidence="12" type="ORF">GCM10023230_22250</name>
</gene>
<dbReference type="InterPro" id="IPR023996">
    <property type="entry name" value="TonB-dep_OMP_SusC/RagA"/>
</dbReference>
<evidence type="ECO:0000259" key="11">
    <source>
        <dbReference type="Pfam" id="PF07715"/>
    </source>
</evidence>
<evidence type="ECO:0000256" key="1">
    <source>
        <dbReference type="ARBA" id="ARBA00004571"/>
    </source>
</evidence>
<dbReference type="Pfam" id="PF00593">
    <property type="entry name" value="TonB_dep_Rec_b-barrel"/>
    <property type="match status" value="1"/>
</dbReference>
<evidence type="ECO:0000313" key="13">
    <source>
        <dbReference type="Proteomes" id="UP001500141"/>
    </source>
</evidence>
<comment type="caution">
    <text evidence="12">The sequence shown here is derived from an EMBL/GenBank/DDBJ whole genome shotgun (WGS) entry which is preliminary data.</text>
</comment>
<keyword evidence="3 8" id="KW-1134">Transmembrane beta strand</keyword>
<dbReference type="InterPro" id="IPR008969">
    <property type="entry name" value="CarboxyPept-like_regulatory"/>
</dbReference>
<dbReference type="InterPro" id="IPR036942">
    <property type="entry name" value="Beta-barrel_TonB_sf"/>
</dbReference>
<dbReference type="NCBIfam" id="TIGR04056">
    <property type="entry name" value="OMP_RagA_SusC"/>
    <property type="match status" value="1"/>
</dbReference>
<evidence type="ECO:0000256" key="5">
    <source>
        <dbReference type="ARBA" id="ARBA00023077"/>
    </source>
</evidence>
<dbReference type="Pfam" id="PF13715">
    <property type="entry name" value="CarbopepD_reg_2"/>
    <property type="match status" value="1"/>
</dbReference>
<evidence type="ECO:0000256" key="7">
    <source>
        <dbReference type="ARBA" id="ARBA00023237"/>
    </source>
</evidence>
<evidence type="ECO:0000256" key="3">
    <source>
        <dbReference type="ARBA" id="ARBA00022452"/>
    </source>
</evidence>
<evidence type="ECO:0000256" key="9">
    <source>
        <dbReference type="RuleBase" id="RU003357"/>
    </source>
</evidence>
<keyword evidence="4 8" id="KW-0812">Transmembrane</keyword>
<evidence type="ECO:0000256" key="8">
    <source>
        <dbReference type="PROSITE-ProRule" id="PRU01360"/>
    </source>
</evidence>
<dbReference type="InterPro" id="IPR037066">
    <property type="entry name" value="Plug_dom_sf"/>
</dbReference>
<dbReference type="SUPFAM" id="SSF56935">
    <property type="entry name" value="Porins"/>
    <property type="match status" value="1"/>
</dbReference>
<dbReference type="Pfam" id="PF07715">
    <property type="entry name" value="Plug"/>
    <property type="match status" value="1"/>
</dbReference>
<dbReference type="Proteomes" id="UP001500141">
    <property type="component" value="Unassembled WGS sequence"/>
</dbReference>
<dbReference type="EMBL" id="BAABIP010000018">
    <property type="protein sequence ID" value="GAA4771513.1"/>
    <property type="molecule type" value="Genomic_DNA"/>
</dbReference>
<dbReference type="NCBIfam" id="TIGR04057">
    <property type="entry name" value="SusC_RagA_signa"/>
    <property type="match status" value="1"/>
</dbReference>
<reference evidence="13" key="1">
    <citation type="journal article" date="2019" name="Int. J. Syst. Evol. Microbiol.">
        <title>The Global Catalogue of Microorganisms (GCM) 10K type strain sequencing project: providing services to taxonomists for standard genome sequencing and annotation.</title>
        <authorList>
            <consortium name="The Broad Institute Genomics Platform"/>
            <consortium name="The Broad Institute Genome Sequencing Center for Infectious Disease"/>
            <person name="Wu L."/>
            <person name="Ma J."/>
        </authorList>
    </citation>
    <scope>NUCLEOTIDE SEQUENCE [LARGE SCALE GENOMIC DNA]</scope>
    <source>
        <strain evidence="13">JCM 18198</strain>
    </source>
</reference>
<dbReference type="Gene3D" id="2.60.40.1120">
    <property type="entry name" value="Carboxypeptidase-like, regulatory domain"/>
    <property type="match status" value="1"/>
</dbReference>
<sequence>MQFSFAQEKTITGKVTDASGPLPGVNVVVKGTTKGTTTNFDGTYSIKAKEGESLIFSFMGMNDVVKTVGSENTINTVLSDESKQLTEVVVVGYGVQKKKDVTTSISKVKGSDIQGLVTPSFESQLAGRASGVQVATSTGIVGQAPRVRIRGVNSINGSQDPLYIVDGVPIYSGDLGGQANANGLGDINPSDIESFDILKDGAAAAIYGSRAANGVIIITTKKGKKGSMKVSYNNVVGFASPMDKFDLLKTADFITIANEKRTNRGQTPWAVGTEYDTDWQDVVLNKAALQMDHNLSLSGGSDKTRYFLSLGYTSQDGIAKANSMNRYNIRTNLDHEVSKWLTVGGSIALTKTDYSGLNTGRNSLSGNMFNAIRQLPNTPVYDASNPTGYNINLTTGNMGQWTNTAAVGDNISNIGYVLDKNKLESKIQRTLITTFASANITKDLNYKFQASVDNASTKGLLYYDPTHGDGRGSSGRLQNDQTDLLRWNLQNILSYNKTFADAHNLSATAVAEYQKERNQFFFGLGTNLISDFFNQGLISDAYSVKDSGGSINEEGIISYIGRLSYNYKQRYFLQGSYRRDGLSKFAEDKRWIDFSGVSLGWTVSNESFMAGLKETISDLKLRASYAEMGNISIPGSSQPYLNLFTPSVYGSSNGIAFTQLGNPALTWETSKKTDYGVDLGLMNDKVKVTFDYFVNDQNGLVMSKITPHSLGVPNNAYIFNVGKMQNKGFEASIDYSVINNANFKWKVNANFTSVKNVVKALPSNNADIIGGTTSDINIQPNIIVRVGESLNSLYGFEYWGVNPANGNPVYYKADGSLVQGNIPNSTYYVFNPNNPSDISTASSLTTADKKILGNTIPTYFGGFSSSFTYKNVDFGFLFRFSGGNKIFNSTRRELMNLNFNNNSTEILGRWQSPSEPGDGWTPRLWAGGNTFVNQSSNATSRFVEKGDFISLENVSLGYTLPKSLLEKINVNSIRLFVQAQNMLLITKYKGLNPEMETLGVDLNGTPRSKVFSMGVNLNL</sequence>
<organism evidence="12 13">
    <name type="scientific">Flavobacterium hankyongi</name>
    <dbReference type="NCBI Taxonomy" id="1176532"/>
    <lineage>
        <taxon>Bacteria</taxon>
        <taxon>Pseudomonadati</taxon>
        <taxon>Bacteroidota</taxon>
        <taxon>Flavobacteriia</taxon>
        <taxon>Flavobacteriales</taxon>
        <taxon>Flavobacteriaceae</taxon>
        <taxon>Flavobacterium</taxon>
    </lineage>
</organism>
<feature type="domain" description="TonB-dependent receptor plug" evidence="11">
    <location>
        <begin position="97"/>
        <end position="215"/>
    </location>
</feature>
<keyword evidence="2 8" id="KW-0813">Transport</keyword>
<dbReference type="InterPro" id="IPR023997">
    <property type="entry name" value="TonB-dep_OMP_SusC/RagA_CS"/>
</dbReference>
<protein>
    <submittedName>
        <fullName evidence="12">TonB-dependent receptor</fullName>
    </submittedName>
</protein>
<evidence type="ECO:0000256" key="4">
    <source>
        <dbReference type="ARBA" id="ARBA00022692"/>
    </source>
</evidence>
<dbReference type="InterPro" id="IPR000531">
    <property type="entry name" value="Beta-barrel_TonB"/>
</dbReference>
<comment type="similarity">
    <text evidence="8 9">Belongs to the TonB-dependent receptor family.</text>
</comment>
<keyword evidence="7 8" id="KW-0998">Cell outer membrane</keyword>
<name>A0ABP9A1T9_9FLAO</name>
<evidence type="ECO:0000259" key="10">
    <source>
        <dbReference type="Pfam" id="PF00593"/>
    </source>
</evidence>
<evidence type="ECO:0000256" key="6">
    <source>
        <dbReference type="ARBA" id="ARBA00023136"/>
    </source>
</evidence>
<comment type="subcellular location">
    <subcellularLocation>
        <location evidence="1 8">Cell outer membrane</location>
        <topology evidence="1 8">Multi-pass membrane protein</topology>
    </subcellularLocation>
</comment>
<evidence type="ECO:0000313" key="12">
    <source>
        <dbReference type="EMBL" id="GAA4771513.1"/>
    </source>
</evidence>
<keyword evidence="13" id="KW-1185">Reference proteome</keyword>
<dbReference type="Gene3D" id="2.170.130.10">
    <property type="entry name" value="TonB-dependent receptor, plug domain"/>
    <property type="match status" value="1"/>
</dbReference>
<proteinExistence type="inferred from homology"/>